<evidence type="ECO:0000313" key="2">
    <source>
        <dbReference type="EMBL" id="CAI2718052.1"/>
    </source>
</evidence>
<sequence>MSPNGEREKVGTPAEEKGMGTYLSVFSSKTVSTAGNLDYTFQGSRDSGPLSLTGWRKR</sequence>
<dbReference type="Proteomes" id="UP001157733">
    <property type="component" value="Chromosome"/>
</dbReference>
<keyword evidence="3" id="KW-1185">Reference proteome</keyword>
<evidence type="ECO:0000313" key="3">
    <source>
        <dbReference type="Proteomes" id="UP001157733"/>
    </source>
</evidence>
<protein>
    <submittedName>
        <fullName evidence="2">Uncharacterized protein</fullName>
    </submittedName>
</protein>
<feature type="region of interest" description="Disordered" evidence="1">
    <location>
        <begin position="37"/>
        <end position="58"/>
    </location>
</feature>
<organism evidence="2 3">
    <name type="scientific">Nitrospina watsonii</name>
    <dbReference type="NCBI Taxonomy" id="1323948"/>
    <lineage>
        <taxon>Bacteria</taxon>
        <taxon>Pseudomonadati</taxon>
        <taxon>Nitrospinota/Tectimicrobiota group</taxon>
        <taxon>Nitrospinota</taxon>
        <taxon>Nitrospinia</taxon>
        <taxon>Nitrospinales</taxon>
        <taxon>Nitrospinaceae</taxon>
        <taxon>Nitrospina</taxon>
    </lineage>
</organism>
<reference evidence="2 3" key="1">
    <citation type="submission" date="2022-09" db="EMBL/GenBank/DDBJ databases">
        <authorList>
            <person name="Kop L."/>
        </authorList>
    </citation>
    <scope>NUCLEOTIDE SEQUENCE [LARGE SCALE GENOMIC DNA]</scope>
    <source>
        <strain evidence="2 3">347</strain>
    </source>
</reference>
<evidence type="ECO:0000256" key="1">
    <source>
        <dbReference type="SAM" id="MobiDB-lite"/>
    </source>
</evidence>
<name>A0ABN8VW75_9BACT</name>
<proteinExistence type="predicted"/>
<gene>
    <name evidence="2" type="ORF">NSPWAT_1193</name>
</gene>
<accession>A0ABN8VW75</accession>
<dbReference type="EMBL" id="OX336137">
    <property type="protein sequence ID" value="CAI2718052.1"/>
    <property type="molecule type" value="Genomic_DNA"/>
</dbReference>